<dbReference type="PATRIC" id="fig|86416.3.peg.1781"/>
<gene>
    <name evidence="1" type="ORF">Clopa_1805</name>
</gene>
<evidence type="ECO:0000313" key="1">
    <source>
        <dbReference type="EMBL" id="AGK96712.1"/>
    </source>
</evidence>
<dbReference type="AlphaFoldDB" id="R4K0U6"/>
<name>R4K0U6_CLOPA</name>
<proteinExistence type="predicted"/>
<keyword evidence="2" id="KW-1185">Reference proteome</keyword>
<dbReference type="RefSeq" id="WP_015615030.1">
    <property type="nucleotide sequence ID" value="NC_021182.1"/>
</dbReference>
<organism evidence="1 2">
    <name type="scientific">Clostridium pasteurianum BC1</name>
    <dbReference type="NCBI Taxonomy" id="86416"/>
    <lineage>
        <taxon>Bacteria</taxon>
        <taxon>Bacillati</taxon>
        <taxon>Bacillota</taxon>
        <taxon>Clostridia</taxon>
        <taxon>Eubacteriales</taxon>
        <taxon>Clostridiaceae</taxon>
        <taxon>Clostridium</taxon>
    </lineage>
</organism>
<dbReference type="KEGG" id="cpas:Clopa_1805"/>
<accession>R4K0U6</accession>
<protein>
    <submittedName>
        <fullName evidence="1">Uncharacterized protein</fullName>
    </submittedName>
</protein>
<dbReference type="HOGENOM" id="CLU_080361_0_0_9"/>
<sequence length="289" mass="30850">MNKKSTAIVTSLALGGILLFGTAFVNASQLSGYQSFKGAVNDTKNLKNGTINLQLAVSDNGNNIINANSNVKLNLNANAMSSVTTVKSGSDTQTFNSYKQDGKSITKDNNSNEYIVKQNGSKNINGKDKVENPAVSKSVEVVMDTLVGSMQNKVSVTGNTDGTKKDSINLNSSEITPLSNALASIALIRNDNEAVNYNKVNLNSLKNVIPQLQSNIKIESINSNGDINKNDVITDQTAVIVLSGDDANGKQHNIKFDINLTLSNINNTTPDKVDLNGKQVKTITSHFGE</sequence>
<evidence type="ECO:0000313" key="2">
    <source>
        <dbReference type="Proteomes" id="UP000013523"/>
    </source>
</evidence>
<dbReference type="eggNOG" id="ENOG5032QGI">
    <property type="taxonomic scope" value="Bacteria"/>
</dbReference>
<dbReference type="EMBL" id="CP003261">
    <property type="protein sequence ID" value="AGK96712.1"/>
    <property type="molecule type" value="Genomic_DNA"/>
</dbReference>
<dbReference type="Proteomes" id="UP000013523">
    <property type="component" value="Chromosome"/>
</dbReference>
<dbReference type="OrthoDB" id="2820357at2"/>
<reference evidence="1 2" key="1">
    <citation type="submission" date="2012-01" db="EMBL/GenBank/DDBJ databases">
        <title>Complete sequence of chromosome of Clostridium pasteurianum BC1.</title>
        <authorList>
            <consortium name="US DOE Joint Genome Institute"/>
            <person name="Lucas S."/>
            <person name="Han J."/>
            <person name="Lapidus A."/>
            <person name="Cheng J.-F."/>
            <person name="Goodwin L."/>
            <person name="Pitluck S."/>
            <person name="Peters L."/>
            <person name="Mikhailova N."/>
            <person name="Teshima H."/>
            <person name="Detter J.C."/>
            <person name="Han C."/>
            <person name="Tapia R."/>
            <person name="Land M."/>
            <person name="Hauser L."/>
            <person name="Kyrpides N."/>
            <person name="Ivanova N."/>
            <person name="Pagani I."/>
            <person name="Dunn J."/>
            <person name="Taghavi S."/>
            <person name="Francis A."/>
            <person name="van der Lelie D."/>
            <person name="Woyke T."/>
        </authorList>
    </citation>
    <scope>NUCLEOTIDE SEQUENCE [LARGE SCALE GENOMIC DNA]</scope>
    <source>
        <strain evidence="1 2">BC1</strain>
    </source>
</reference>